<protein>
    <submittedName>
        <fullName evidence="16">Gastrula zinc finger protein XlCGF57.1-like isoform X2</fullName>
    </submittedName>
</protein>
<keyword evidence="15" id="KW-1185">Reference proteome</keyword>
<dbReference type="SUPFAM" id="SSF57667">
    <property type="entry name" value="beta-beta-alpha zinc fingers"/>
    <property type="match status" value="4"/>
</dbReference>
<feature type="binding site" evidence="11">
    <location>
        <position position="72"/>
    </location>
    <ligand>
        <name>Zn(2+)</name>
        <dbReference type="ChEBI" id="CHEBI:29105"/>
    </ligand>
</feature>
<dbReference type="InterPro" id="IPR012934">
    <property type="entry name" value="Znf_AD"/>
</dbReference>
<organism evidence="15 16">
    <name type="scientific">Temnothorax curvispinosus</name>
    <dbReference type="NCBI Taxonomy" id="300111"/>
    <lineage>
        <taxon>Eukaryota</taxon>
        <taxon>Metazoa</taxon>
        <taxon>Ecdysozoa</taxon>
        <taxon>Arthropoda</taxon>
        <taxon>Hexapoda</taxon>
        <taxon>Insecta</taxon>
        <taxon>Pterygota</taxon>
        <taxon>Neoptera</taxon>
        <taxon>Endopterygota</taxon>
        <taxon>Hymenoptera</taxon>
        <taxon>Apocrita</taxon>
        <taxon>Aculeata</taxon>
        <taxon>Formicoidea</taxon>
        <taxon>Formicidae</taxon>
        <taxon>Myrmicinae</taxon>
        <taxon>Temnothorax</taxon>
    </lineage>
</organism>
<evidence type="ECO:0000256" key="7">
    <source>
        <dbReference type="ARBA" id="ARBA00022843"/>
    </source>
</evidence>
<feature type="domain" description="C2H2-type" evidence="13">
    <location>
        <begin position="525"/>
        <end position="549"/>
    </location>
</feature>
<keyword evidence="5 10" id="KW-0863">Zinc-finger</keyword>
<gene>
    <name evidence="16" type="primary">LOC112461217</name>
</gene>
<feature type="domain" description="C2H2-type" evidence="13">
    <location>
        <begin position="413"/>
        <end position="440"/>
    </location>
</feature>
<dbReference type="PROSITE" id="PS00028">
    <property type="entry name" value="ZINC_FINGER_C2H2_1"/>
    <property type="match status" value="7"/>
</dbReference>
<evidence type="ECO:0000313" key="16">
    <source>
        <dbReference type="RefSeq" id="XP_024882148.1"/>
    </source>
</evidence>
<feature type="compositionally biased region" description="Polar residues" evidence="12">
    <location>
        <begin position="242"/>
        <end position="266"/>
    </location>
</feature>
<evidence type="ECO:0000256" key="5">
    <source>
        <dbReference type="ARBA" id="ARBA00022771"/>
    </source>
</evidence>
<dbReference type="Gene3D" id="3.40.1800.20">
    <property type="match status" value="1"/>
</dbReference>
<reference evidence="16" key="1">
    <citation type="submission" date="2025-08" db="UniProtKB">
        <authorList>
            <consortium name="RefSeq"/>
        </authorList>
    </citation>
    <scope>IDENTIFICATION</scope>
    <source>
        <tissue evidence="16">Whole body</tissue>
    </source>
</reference>
<dbReference type="GO" id="GO:0030674">
    <property type="term" value="F:protein-macromolecule adaptor activity"/>
    <property type="evidence" value="ECO:0007669"/>
    <property type="project" value="UniProtKB-ARBA"/>
</dbReference>
<evidence type="ECO:0000313" key="15">
    <source>
        <dbReference type="Proteomes" id="UP000504618"/>
    </source>
</evidence>
<dbReference type="FunFam" id="3.30.160.60:FF:000100">
    <property type="entry name" value="Zinc finger 45-like"/>
    <property type="match status" value="1"/>
</dbReference>
<sequence>METSDSMPPEMESPGEDIMLIETVKSIVTRGERNESEGTDEDFFLMSQDQSVQYPDGTVSATEVTLAWMHLCRICANASNHMIPIFEGDGAEHDLSSKIIKYLPIHVSESDTLPLQLCENCANILIAWHELREGCLSAEIKLLQMQDTQLRNKQQYYNPSSLDNLEVTTPMLTTASTTIESNITNPLPNQQDDDKNEACDSEKINKSNRLKNQIVIPDRLIAHSSRQAYKMVEYRNENNPIQTKTSNIIDGNSESTFSSADNIDNNKLTEHLSPTSISRQISSSNELPNDTKKKSTEDKGTTLASQTRARSYTKKTKATLYTQQEHAAEVNESNEYLEKSVKQSKAKKAAPTSPAMVCKFCNKKFRSRKSYWAHVRTHSDEKSYTCHICGKQFVQSGSLYYHLKHVHDGVKNHTCDICGRSFAMKTAMEDHRRIHTGERPYVCHTCGKTFKTKASLYIHSKIHTDEFPYQCTYCAKRFRWRQQMLGHLTVHTGEKNHMCDICGKGFGVKNDLTRHKRVHSEEKPYKCNQCGVSFGQKRYLKSHERLKLH</sequence>
<comment type="subcellular location">
    <subcellularLocation>
        <location evidence="1">Nucleus</location>
    </subcellularLocation>
</comment>
<feature type="domain" description="C2H2-type" evidence="13">
    <location>
        <begin position="356"/>
        <end position="383"/>
    </location>
</feature>
<feature type="domain" description="C2H2-type" evidence="13">
    <location>
        <begin position="469"/>
        <end position="496"/>
    </location>
</feature>
<evidence type="ECO:0000256" key="3">
    <source>
        <dbReference type="ARBA" id="ARBA00022723"/>
    </source>
</evidence>
<dbReference type="Pfam" id="PF00096">
    <property type="entry name" value="zf-C2H2"/>
    <property type="match status" value="6"/>
</dbReference>
<feature type="region of interest" description="Disordered" evidence="12">
    <location>
        <begin position="242"/>
        <end position="315"/>
    </location>
</feature>
<keyword evidence="4" id="KW-0677">Repeat</keyword>
<evidence type="ECO:0000256" key="4">
    <source>
        <dbReference type="ARBA" id="ARBA00022737"/>
    </source>
</evidence>
<name>A0A6J1QJU7_9HYME</name>
<dbReference type="GO" id="GO:0040029">
    <property type="term" value="P:epigenetic regulation of gene expression"/>
    <property type="evidence" value="ECO:0007669"/>
    <property type="project" value="UniProtKB-ARBA"/>
</dbReference>
<feature type="compositionally biased region" description="Basic and acidic residues" evidence="12">
    <location>
        <begin position="192"/>
        <end position="204"/>
    </location>
</feature>
<feature type="compositionally biased region" description="Basic and acidic residues" evidence="12">
    <location>
        <begin position="289"/>
        <end position="300"/>
    </location>
</feature>
<dbReference type="GeneID" id="112461217"/>
<evidence type="ECO:0000256" key="8">
    <source>
        <dbReference type="ARBA" id="ARBA00023125"/>
    </source>
</evidence>
<dbReference type="Pfam" id="PF07776">
    <property type="entry name" value="zf-AD"/>
    <property type="match status" value="1"/>
</dbReference>
<dbReference type="FunFam" id="3.30.160.60:FF:000624">
    <property type="entry name" value="zinc finger protein 697"/>
    <property type="match status" value="1"/>
</dbReference>
<dbReference type="FunFam" id="3.30.160.60:FF:000690">
    <property type="entry name" value="Zinc finger protein 354C"/>
    <property type="match status" value="1"/>
</dbReference>
<dbReference type="FunFam" id="3.30.160.60:FF:000688">
    <property type="entry name" value="zinc finger protein 197 isoform X1"/>
    <property type="match status" value="1"/>
</dbReference>
<evidence type="ECO:0000256" key="6">
    <source>
        <dbReference type="ARBA" id="ARBA00022833"/>
    </source>
</evidence>
<feature type="compositionally biased region" description="Polar residues" evidence="12">
    <location>
        <begin position="179"/>
        <end position="190"/>
    </location>
</feature>
<dbReference type="PROSITE" id="PS50157">
    <property type="entry name" value="ZINC_FINGER_C2H2_2"/>
    <property type="match status" value="7"/>
</dbReference>
<dbReference type="GO" id="GO:0000785">
    <property type="term" value="C:chromatin"/>
    <property type="evidence" value="ECO:0007669"/>
    <property type="project" value="UniProtKB-ARBA"/>
</dbReference>
<keyword evidence="3 11" id="KW-0479">Metal-binding</keyword>
<keyword evidence="2" id="KW-1017">Isopeptide bond</keyword>
<dbReference type="PANTHER" id="PTHR24390:SF159">
    <property type="entry name" value="GROWTH FACTOR INDEPENDENT 1 TRANSCRIPTIONAL REPRESSOR"/>
    <property type="match status" value="1"/>
</dbReference>
<feature type="region of interest" description="Disordered" evidence="12">
    <location>
        <begin position="179"/>
        <end position="204"/>
    </location>
</feature>
<dbReference type="GO" id="GO:0003682">
    <property type="term" value="F:chromatin binding"/>
    <property type="evidence" value="ECO:0007669"/>
    <property type="project" value="UniProtKB-ARBA"/>
</dbReference>
<feature type="binding site" evidence="11">
    <location>
        <position position="121"/>
    </location>
    <ligand>
        <name>Zn(2+)</name>
        <dbReference type="ChEBI" id="CHEBI:29105"/>
    </ligand>
</feature>
<keyword evidence="7" id="KW-0832">Ubl conjugation</keyword>
<dbReference type="AlphaFoldDB" id="A0A6J1QJU7"/>
<feature type="domain" description="C2H2-type" evidence="13">
    <location>
        <begin position="384"/>
        <end position="412"/>
    </location>
</feature>
<dbReference type="RefSeq" id="XP_024882148.1">
    <property type="nucleotide sequence ID" value="XM_025026380.1"/>
</dbReference>
<evidence type="ECO:0000256" key="1">
    <source>
        <dbReference type="ARBA" id="ARBA00004123"/>
    </source>
</evidence>
<feature type="domain" description="C2H2-type" evidence="13">
    <location>
        <begin position="441"/>
        <end position="468"/>
    </location>
</feature>
<dbReference type="FunFam" id="3.30.160.60:FF:000446">
    <property type="entry name" value="Zinc finger protein"/>
    <property type="match status" value="1"/>
</dbReference>
<dbReference type="Proteomes" id="UP000504618">
    <property type="component" value="Unplaced"/>
</dbReference>
<dbReference type="SMART" id="SM00355">
    <property type="entry name" value="ZnF_C2H2"/>
    <property type="match status" value="7"/>
</dbReference>
<dbReference type="SMART" id="SM00868">
    <property type="entry name" value="zf-AD"/>
    <property type="match status" value="1"/>
</dbReference>
<dbReference type="Gene3D" id="3.30.160.60">
    <property type="entry name" value="Classic Zinc Finger"/>
    <property type="match status" value="6"/>
</dbReference>
<accession>A0A6J1QJU7</accession>
<keyword evidence="8" id="KW-0238">DNA-binding</keyword>
<evidence type="ECO:0000256" key="11">
    <source>
        <dbReference type="PROSITE-ProRule" id="PRU01263"/>
    </source>
</evidence>
<feature type="domain" description="C2H2-type" evidence="13">
    <location>
        <begin position="497"/>
        <end position="524"/>
    </location>
</feature>
<dbReference type="GO" id="GO:0008270">
    <property type="term" value="F:zinc ion binding"/>
    <property type="evidence" value="ECO:0007669"/>
    <property type="project" value="UniProtKB-UniRule"/>
</dbReference>
<feature type="compositionally biased region" description="Low complexity" evidence="12">
    <location>
        <begin position="273"/>
        <end position="284"/>
    </location>
</feature>
<dbReference type="InterPro" id="IPR036236">
    <property type="entry name" value="Znf_C2H2_sf"/>
</dbReference>
<dbReference type="GO" id="GO:0000978">
    <property type="term" value="F:RNA polymerase II cis-regulatory region sequence-specific DNA binding"/>
    <property type="evidence" value="ECO:0007669"/>
    <property type="project" value="TreeGrafter"/>
</dbReference>
<feature type="binding site" evidence="11">
    <location>
        <position position="75"/>
    </location>
    <ligand>
        <name>Zn(2+)</name>
        <dbReference type="ChEBI" id="CHEBI:29105"/>
    </ligand>
</feature>
<keyword evidence="6 11" id="KW-0862">Zinc</keyword>
<evidence type="ECO:0000256" key="12">
    <source>
        <dbReference type="SAM" id="MobiDB-lite"/>
    </source>
</evidence>
<feature type="binding site" evidence="11">
    <location>
        <position position="118"/>
    </location>
    <ligand>
        <name>Zn(2+)</name>
        <dbReference type="ChEBI" id="CHEBI:29105"/>
    </ligand>
</feature>
<evidence type="ECO:0000259" key="14">
    <source>
        <dbReference type="PROSITE" id="PS51915"/>
    </source>
</evidence>
<feature type="domain" description="ZAD" evidence="14">
    <location>
        <begin position="70"/>
        <end position="145"/>
    </location>
</feature>
<dbReference type="GO" id="GO:0048598">
    <property type="term" value="P:embryonic morphogenesis"/>
    <property type="evidence" value="ECO:0007669"/>
    <property type="project" value="UniProtKB-ARBA"/>
</dbReference>
<dbReference type="PANTHER" id="PTHR24390">
    <property type="entry name" value="ZINC FINGER PROTEIN"/>
    <property type="match status" value="1"/>
</dbReference>
<evidence type="ECO:0000256" key="10">
    <source>
        <dbReference type="PROSITE-ProRule" id="PRU00042"/>
    </source>
</evidence>
<dbReference type="InterPro" id="IPR013087">
    <property type="entry name" value="Znf_C2H2_type"/>
</dbReference>
<evidence type="ECO:0000256" key="9">
    <source>
        <dbReference type="ARBA" id="ARBA00023242"/>
    </source>
</evidence>
<dbReference type="GO" id="GO:0006357">
    <property type="term" value="P:regulation of transcription by RNA polymerase II"/>
    <property type="evidence" value="ECO:0007669"/>
    <property type="project" value="TreeGrafter"/>
</dbReference>
<evidence type="ECO:0000256" key="2">
    <source>
        <dbReference type="ARBA" id="ARBA00022499"/>
    </source>
</evidence>
<dbReference type="SUPFAM" id="SSF57716">
    <property type="entry name" value="Glucocorticoid receptor-like (DNA-binding domain)"/>
    <property type="match status" value="1"/>
</dbReference>
<keyword evidence="9" id="KW-0539">Nucleus</keyword>
<dbReference type="GO" id="GO:0003700">
    <property type="term" value="F:DNA-binding transcription factor activity"/>
    <property type="evidence" value="ECO:0007669"/>
    <property type="project" value="TreeGrafter"/>
</dbReference>
<evidence type="ECO:0000259" key="13">
    <source>
        <dbReference type="PROSITE" id="PS50157"/>
    </source>
</evidence>
<dbReference type="GO" id="GO:0005634">
    <property type="term" value="C:nucleus"/>
    <property type="evidence" value="ECO:0007669"/>
    <property type="project" value="UniProtKB-SubCell"/>
</dbReference>
<proteinExistence type="predicted"/>
<dbReference type="PROSITE" id="PS51915">
    <property type="entry name" value="ZAD"/>
    <property type="match status" value="1"/>
</dbReference>